<dbReference type="PANTHER" id="PTHR35796:SF3">
    <property type="entry name" value="BHLH DOMAIN-CONTAINING PROTEIN"/>
    <property type="match status" value="1"/>
</dbReference>
<feature type="region of interest" description="Disordered" evidence="1">
    <location>
        <begin position="26"/>
        <end position="51"/>
    </location>
</feature>
<dbReference type="PANTHER" id="PTHR35796">
    <property type="entry name" value="HYPOTHETICAL CYTOSOLIC PROTEIN"/>
    <property type="match status" value="1"/>
</dbReference>
<dbReference type="OrthoDB" id="64619at2759"/>
<dbReference type="Proteomes" id="UP000794436">
    <property type="component" value="Unassembled WGS sequence"/>
</dbReference>
<comment type="caution">
    <text evidence="2">The sequence shown here is derived from an EMBL/GenBank/DDBJ whole genome shotgun (WGS) entry which is preliminary data.</text>
</comment>
<gene>
    <name evidence="2" type="ORF">Poli38472_000551</name>
</gene>
<name>A0A8K1FGZ3_PYTOL</name>
<accession>A0A8K1FGZ3</accession>
<organism evidence="2 3">
    <name type="scientific">Pythium oligandrum</name>
    <name type="common">Mycoparasitic fungus</name>
    <dbReference type="NCBI Taxonomy" id="41045"/>
    <lineage>
        <taxon>Eukaryota</taxon>
        <taxon>Sar</taxon>
        <taxon>Stramenopiles</taxon>
        <taxon>Oomycota</taxon>
        <taxon>Peronosporomycetes</taxon>
        <taxon>Pythiales</taxon>
        <taxon>Pythiaceae</taxon>
        <taxon>Pythium</taxon>
    </lineage>
</organism>
<reference evidence="2" key="1">
    <citation type="submission" date="2019-03" db="EMBL/GenBank/DDBJ databases">
        <title>Long read genome sequence of the mycoparasitic Pythium oligandrum ATCC 38472 isolated from sugarbeet rhizosphere.</title>
        <authorList>
            <person name="Gaulin E."/>
        </authorList>
    </citation>
    <scope>NUCLEOTIDE SEQUENCE</scope>
    <source>
        <strain evidence="2">ATCC 38472_TT</strain>
    </source>
</reference>
<evidence type="ECO:0000313" key="2">
    <source>
        <dbReference type="EMBL" id="TMW60509.1"/>
    </source>
</evidence>
<protein>
    <submittedName>
        <fullName evidence="2">Uncharacterized protein</fullName>
    </submittedName>
</protein>
<evidence type="ECO:0000256" key="1">
    <source>
        <dbReference type="SAM" id="MobiDB-lite"/>
    </source>
</evidence>
<dbReference type="EMBL" id="SPLM01000108">
    <property type="protein sequence ID" value="TMW60509.1"/>
    <property type="molecule type" value="Genomic_DNA"/>
</dbReference>
<dbReference type="AlphaFoldDB" id="A0A8K1FGZ3"/>
<evidence type="ECO:0000313" key="3">
    <source>
        <dbReference type="Proteomes" id="UP000794436"/>
    </source>
</evidence>
<proteinExistence type="predicted"/>
<keyword evidence="3" id="KW-1185">Reference proteome</keyword>
<sequence>MSWLETTLDDDPATLQAALAMLDEMDDSNESFGSPEASVDATPDDGDALEAEKPRGNVARNRQRHELLYLRDKVAQMEEMLTTLKRRRATVDNGENAMAVSKSAKLWEEMAARQRRQRRAVELENAKLQAMLRTQLKVGKDLIRLIRKSSQIYDASSLLVQPPKVNVTSTNLSADEHFARLYQLYTLIDSVFSNLPSGENITSLRDFTTSEDDPNRTIVNAYATWTLPFPLESVLDATWRSVAKEAAKKEMNLDVAHDEKEEATITVFRWDASTIFKWLQGEVVGSMVAKKYAHHAPNEAVIVTNWSATIEPVLPRIIEDMNMVEDCWMRIVQVPLDSVLDTEPMTRIQINRRLKLEIVTDDTTSQRGKAGMITEFVFNQFESATNWRQETIENLIFSSKIS</sequence>